<comment type="similarity">
    <text evidence="1">Belongs to the class-II fumarase/aspartase family.</text>
</comment>
<proteinExistence type="inferred from homology"/>
<dbReference type="PRINTS" id="PR00145">
    <property type="entry name" value="ARGSUCLYASE"/>
</dbReference>
<dbReference type="Proteomes" id="UP000464577">
    <property type="component" value="Chromosome"/>
</dbReference>
<dbReference type="InterPro" id="IPR012789">
    <property type="entry name" value="Protocat_PcaB-like"/>
</dbReference>
<dbReference type="CDD" id="cd01597">
    <property type="entry name" value="pCLME"/>
    <property type="match status" value="1"/>
</dbReference>
<dbReference type="SUPFAM" id="SSF48557">
    <property type="entry name" value="L-aspartase-like"/>
    <property type="match status" value="1"/>
</dbReference>
<feature type="coiled-coil region" evidence="2">
    <location>
        <begin position="112"/>
        <end position="139"/>
    </location>
</feature>
<dbReference type="GO" id="GO:0047472">
    <property type="term" value="F:3-carboxy-cis,cis-muconate cycloisomerase activity"/>
    <property type="evidence" value="ECO:0007669"/>
    <property type="project" value="UniProtKB-EC"/>
</dbReference>
<feature type="domain" description="Fumarate lyase N-terminal" evidence="3">
    <location>
        <begin position="10"/>
        <end position="294"/>
    </location>
</feature>
<organism evidence="4 5">
    <name type="scientific">Spirosoma endbachense</name>
    <dbReference type="NCBI Taxonomy" id="2666025"/>
    <lineage>
        <taxon>Bacteria</taxon>
        <taxon>Pseudomonadati</taxon>
        <taxon>Bacteroidota</taxon>
        <taxon>Cytophagia</taxon>
        <taxon>Cytophagales</taxon>
        <taxon>Cytophagaceae</taxon>
        <taxon>Spirosoma</taxon>
    </lineage>
</organism>
<gene>
    <name evidence="4" type="primary">pcaB</name>
    <name evidence="4" type="ORF">GJR95_37910</name>
</gene>
<dbReference type="GO" id="GO:0019619">
    <property type="term" value="P:3,4-dihydroxybenzoate catabolic process"/>
    <property type="evidence" value="ECO:0007669"/>
    <property type="project" value="InterPro"/>
</dbReference>
<name>A0A6P1W8V0_9BACT</name>
<keyword evidence="5" id="KW-1185">Reference proteome</keyword>
<dbReference type="PROSITE" id="PS00163">
    <property type="entry name" value="FUMARATE_LYASES"/>
    <property type="match status" value="1"/>
</dbReference>
<keyword evidence="4" id="KW-0413">Isomerase</keyword>
<sequence>MLAESIFTTPLMEALFSDVTELRFMLAFESALAAAQADVGVIPTLAATTIADVCQQTDWDTEQIRQQTLLAGNPAIPFVNLLKERIGWKSPESVRYVHWGATSQDVIDTALMCQLKQALEQLRADLDLLNRQLTTLAHTHQHTPMMGRTLLQQALPITFADKVMGWLDGLLRSVDRLDRIMKECIVLQLGGPVGNAVTLGVHSLAIREKVATTLGLGTTKLTWHTQRDQLADIAAMLGILNGSLGKLANDVILLMQTEVGEVREGAAEGKGGSSSMPHKRNPVTSTFMVAIAHRTPALVASLLGSMMQPHERAAGAWHSEWPVIRDVVKLTAANLHYANDLIGSLEVDTERMQQNLKSTN</sequence>
<evidence type="ECO:0000256" key="2">
    <source>
        <dbReference type="SAM" id="Coils"/>
    </source>
</evidence>
<protein>
    <submittedName>
        <fullName evidence="4">3-carboxy-cis,cis-muconate cycloisomerase</fullName>
        <ecNumber evidence="4">5.5.1.2</ecNumber>
    </submittedName>
</protein>
<evidence type="ECO:0000313" key="4">
    <source>
        <dbReference type="EMBL" id="QHW00450.1"/>
    </source>
</evidence>
<dbReference type="InterPro" id="IPR022761">
    <property type="entry name" value="Fumarate_lyase_N"/>
</dbReference>
<dbReference type="EC" id="5.5.1.2" evidence="4"/>
<dbReference type="InterPro" id="IPR008948">
    <property type="entry name" value="L-Aspartase-like"/>
</dbReference>
<dbReference type="PANTHER" id="PTHR43172">
    <property type="entry name" value="ADENYLOSUCCINATE LYASE"/>
    <property type="match status" value="1"/>
</dbReference>
<dbReference type="AlphaFoldDB" id="A0A6P1W8V0"/>
<dbReference type="InterPro" id="IPR000362">
    <property type="entry name" value="Fumarate_lyase_fam"/>
</dbReference>
<dbReference type="KEGG" id="senf:GJR95_37910"/>
<evidence type="ECO:0000313" key="5">
    <source>
        <dbReference type="Proteomes" id="UP000464577"/>
    </source>
</evidence>
<dbReference type="PRINTS" id="PR00149">
    <property type="entry name" value="FUMRATELYASE"/>
</dbReference>
<dbReference type="GO" id="GO:0016829">
    <property type="term" value="F:lyase activity"/>
    <property type="evidence" value="ECO:0007669"/>
    <property type="project" value="UniProtKB-ARBA"/>
</dbReference>
<evidence type="ECO:0000259" key="3">
    <source>
        <dbReference type="Pfam" id="PF00206"/>
    </source>
</evidence>
<evidence type="ECO:0000256" key="1">
    <source>
        <dbReference type="ARBA" id="ARBA00034772"/>
    </source>
</evidence>
<dbReference type="EMBL" id="CP045997">
    <property type="protein sequence ID" value="QHW00450.1"/>
    <property type="molecule type" value="Genomic_DNA"/>
</dbReference>
<reference evidence="4 5" key="1">
    <citation type="submission" date="2019-11" db="EMBL/GenBank/DDBJ databases">
        <title>Spirosoma endbachense sp. nov., isolated from a natural salt meadow.</title>
        <authorList>
            <person name="Rojas J."/>
            <person name="Ambika Manirajan B."/>
            <person name="Ratering S."/>
            <person name="Suarez C."/>
            <person name="Geissler-Plaum R."/>
            <person name="Schnell S."/>
        </authorList>
    </citation>
    <scope>NUCLEOTIDE SEQUENCE [LARGE SCALE GENOMIC DNA]</scope>
    <source>
        <strain evidence="4 5">I-24</strain>
    </source>
</reference>
<dbReference type="InterPro" id="IPR020557">
    <property type="entry name" value="Fumarate_lyase_CS"/>
</dbReference>
<dbReference type="PANTHER" id="PTHR43172:SF2">
    <property type="entry name" value="ADENYLOSUCCINATE LYASE C-TERMINAL DOMAIN-CONTAINING PROTEIN"/>
    <property type="match status" value="1"/>
</dbReference>
<dbReference type="RefSeq" id="WP_162390841.1">
    <property type="nucleotide sequence ID" value="NZ_CP045997.1"/>
</dbReference>
<dbReference type="Gene3D" id="1.20.200.10">
    <property type="entry name" value="Fumarase/aspartase (Central domain)"/>
    <property type="match status" value="1"/>
</dbReference>
<dbReference type="NCBIfam" id="TIGR02426">
    <property type="entry name" value="protocat_pcaB"/>
    <property type="match status" value="1"/>
</dbReference>
<keyword evidence="2" id="KW-0175">Coiled coil</keyword>
<dbReference type="Pfam" id="PF00206">
    <property type="entry name" value="Lyase_1"/>
    <property type="match status" value="1"/>
</dbReference>
<accession>A0A6P1W8V0</accession>